<protein>
    <submittedName>
        <fullName evidence="1">Uncharacterized protein</fullName>
    </submittedName>
</protein>
<reference evidence="1 2" key="1">
    <citation type="submission" date="2013-08" db="EMBL/GenBank/DDBJ databases">
        <title>The genome sequence of Knoellia aerolata.</title>
        <authorList>
            <person name="Zhu W."/>
            <person name="Wang G."/>
        </authorList>
    </citation>
    <scope>NUCLEOTIDE SEQUENCE [LARGE SCALE GENOMIC DNA]</scope>
    <source>
        <strain evidence="1 2">DSM 18566</strain>
    </source>
</reference>
<proteinExistence type="predicted"/>
<sequence length="225" mass="25513">MSNLRPALAYTAPSDREGSDDYLVSHGFFRWDDSTETEVDLARSPDERPVLCRQLAWAEVTDAEAHGEERRLQMPQAFILESFSILGPDLPWQAAVVGLILERVGSVRVIADSELNVKSWFERQMSGDGWKSIYPRMDRLRDVDHLRGALGPHAPSEMMRWLPTSAIRDWCRAGEQARALRNDRGKSFGAIADSLAAAGYMNRNGRVTWYPELARKAYEDTGEQW</sequence>
<organism evidence="1 2">
    <name type="scientific">Knoellia aerolata DSM 18566</name>
    <dbReference type="NCBI Taxonomy" id="1385519"/>
    <lineage>
        <taxon>Bacteria</taxon>
        <taxon>Bacillati</taxon>
        <taxon>Actinomycetota</taxon>
        <taxon>Actinomycetes</taxon>
        <taxon>Micrococcales</taxon>
        <taxon>Intrasporangiaceae</taxon>
        <taxon>Knoellia</taxon>
    </lineage>
</organism>
<evidence type="ECO:0000313" key="1">
    <source>
        <dbReference type="EMBL" id="KGN39886.1"/>
    </source>
</evidence>
<evidence type="ECO:0000313" key="2">
    <source>
        <dbReference type="Proteomes" id="UP000030013"/>
    </source>
</evidence>
<dbReference type="AlphaFoldDB" id="A0A0A0JW95"/>
<gene>
    <name evidence="1" type="ORF">N801_18205</name>
</gene>
<dbReference type="EMBL" id="AVPL01000065">
    <property type="protein sequence ID" value="KGN39886.1"/>
    <property type="molecule type" value="Genomic_DNA"/>
</dbReference>
<accession>A0A0A0JW95</accession>
<comment type="caution">
    <text evidence="1">The sequence shown here is derived from an EMBL/GenBank/DDBJ whole genome shotgun (WGS) entry which is preliminary data.</text>
</comment>
<name>A0A0A0JW95_9MICO</name>
<keyword evidence="2" id="KW-1185">Reference proteome</keyword>
<dbReference type="RefSeq" id="WP_035940167.1">
    <property type="nucleotide sequence ID" value="NZ_AVPL01000065.1"/>
</dbReference>
<dbReference type="OrthoDB" id="495728at2"/>
<dbReference type="Proteomes" id="UP000030013">
    <property type="component" value="Unassembled WGS sequence"/>
</dbReference>